<comment type="subunit">
    <text evidence="8">Homodimer.</text>
</comment>
<evidence type="ECO:0000256" key="1">
    <source>
        <dbReference type="ARBA" id="ARBA00022485"/>
    </source>
</evidence>
<comment type="cofactor">
    <cofactor evidence="8">
        <name>[4Fe-4S] cluster</name>
        <dbReference type="ChEBI" id="CHEBI:49883"/>
    </cofactor>
    <text evidence="8">Binds 1 [4Fe-4S] cluster. The cluster is coordinated with 3 cysteines and an exchangeable S-adenosyl-L-methionine.</text>
</comment>
<evidence type="ECO:0000256" key="5">
    <source>
        <dbReference type="ARBA" id="ARBA00023004"/>
    </source>
</evidence>
<protein>
    <recommendedName>
        <fullName evidence="8">7-carboxy-7-deazaguanine synthase</fullName>
        <shortName evidence="8">CDG synthase</shortName>
        <ecNumber evidence="8">4.3.99.3</ecNumber>
    </recommendedName>
    <alternativeName>
        <fullName evidence="8">Queuosine biosynthesis protein QueE</fullName>
    </alternativeName>
</protein>
<proteinExistence type="inferred from homology"/>
<evidence type="ECO:0000256" key="3">
    <source>
        <dbReference type="ARBA" id="ARBA00022723"/>
    </source>
</evidence>
<dbReference type="SUPFAM" id="SSF102114">
    <property type="entry name" value="Radical SAM enzymes"/>
    <property type="match status" value="1"/>
</dbReference>
<dbReference type="PIRSF" id="PIRSF000370">
    <property type="entry name" value="QueE"/>
    <property type="match status" value="1"/>
</dbReference>
<accession>A0A239TD31</accession>
<evidence type="ECO:0000313" key="10">
    <source>
        <dbReference type="EMBL" id="SNU95496.1"/>
    </source>
</evidence>
<organism evidence="10 11">
    <name type="scientific">Megamonas hypermegale</name>
    <dbReference type="NCBI Taxonomy" id="158847"/>
    <lineage>
        <taxon>Bacteria</taxon>
        <taxon>Bacillati</taxon>
        <taxon>Bacillota</taxon>
        <taxon>Negativicutes</taxon>
        <taxon>Selenomonadales</taxon>
        <taxon>Selenomonadaceae</taxon>
        <taxon>Megamonas</taxon>
    </lineage>
</organism>
<dbReference type="GO" id="GO:0051539">
    <property type="term" value="F:4 iron, 4 sulfur cluster binding"/>
    <property type="evidence" value="ECO:0007669"/>
    <property type="project" value="UniProtKB-UniRule"/>
</dbReference>
<keyword evidence="5 8" id="KW-0408">Iron</keyword>
<comment type="cofactor">
    <cofactor evidence="8">
        <name>S-adenosyl-L-methionine</name>
        <dbReference type="ChEBI" id="CHEBI:59789"/>
    </cofactor>
    <text evidence="8">Binds 1 S-adenosyl-L-methionine per subunit.</text>
</comment>
<feature type="binding site" evidence="8">
    <location>
        <position position="38"/>
    </location>
    <ligand>
        <name>[4Fe-4S] cluster</name>
        <dbReference type="ChEBI" id="CHEBI:49883"/>
        <note>4Fe-4S-S-AdoMet</note>
    </ligand>
</feature>
<comment type="function">
    <text evidence="8">Catalyzes the complex heterocyclic radical-mediated conversion of 6-carboxy-5,6,7,8-tetrahydropterin (CPH4) to 7-carboxy-7-deazaguanine (CDG), a step common to the biosynthetic pathways of all 7-deazapurine-containing compounds.</text>
</comment>
<feature type="binding site" evidence="8">
    <location>
        <position position="92"/>
    </location>
    <ligand>
        <name>substrate</name>
    </ligand>
</feature>
<dbReference type="GO" id="GO:0008616">
    <property type="term" value="P:tRNA queuosine(34) biosynthetic process"/>
    <property type="evidence" value="ECO:0007669"/>
    <property type="project" value="UniProtKB-UniRule"/>
</dbReference>
<comment type="pathway">
    <text evidence="8">Purine metabolism; 7-cyano-7-deazaguanine biosynthesis.</text>
</comment>
<feature type="binding site" evidence="8">
    <location>
        <position position="31"/>
    </location>
    <ligand>
        <name>[4Fe-4S] cluster</name>
        <dbReference type="ChEBI" id="CHEBI:49883"/>
        <note>4Fe-4S-S-AdoMet</note>
    </ligand>
</feature>
<evidence type="ECO:0000259" key="9">
    <source>
        <dbReference type="PROSITE" id="PS51918"/>
    </source>
</evidence>
<keyword evidence="11" id="KW-1185">Reference proteome</keyword>
<keyword evidence="6 8" id="KW-0411">Iron-sulfur</keyword>
<keyword evidence="1 8" id="KW-0004">4Fe-4S</keyword>
<evidence type="ECO:0000256" key="4">
    <source>
        <dbReference type="ARBA" id="ARBA00022842"/>
    </source>
</evidence>
<feature type="binding site" evidence="8">
    <location>
        <begin position="37"/>
        <end position="39"/>
    </location>
    <ligand>
        <name>S-adenosyl-L-methionine</name>
        <dbReference type="ChEBI" id="CHEBI:59789"/>
    </ligand>
</feature>
<dbReference type="GO" id="GO:0016840">
    <property type="term" value="F:carbon-nitrogen lyase activity"/>
    <property type="evidence" value="ECO:0007669"/>
    <property type="project" value="UniProtKB-UniRule"/>
</dbReference>
<dbReference type="HAMAP" id="MF_00917">
    <property type="entry name" value="QueE"/>
    <property type="match status" value="1"/>
</dbReference>
<dbReference type="Pfam" id="PF04055">
    <property type="entry name" value="Radical_SAM"/>
    <property type="match status" value="1"/>
</dbReference>
<keyword evidence="7 8" id="KW-0456">Lyase</keyword>
<dbReference type="RefSeq" id="WP_027889242.1">
    <property type="nucleotide sequence ID" value="NZ_CASFMS010000026.1"/>
</dbReference>
<dbReference type="Proteomes" id="UP000215383">
    <property type="component" value="Chromosome 1"/>
</dbReference>
<feature type="binding site" evidence="8">
    <location>
        <position position="35"/>
    </location>
    <ligand>
        <name>[4Fe-4S] cluster</name>
        <dbReference type="ChEBI" id="CHEBI:49883"/>
        <note>4Fe-4S-S-AdoMet</note>
    </ligand>
</feature>
<comment type="caution">
    <text evidence="8">Lacks conserved residue(s) required for the propagation of feature annotation.</text>
</comment>
<comment type="cofactor">
    <cofactor evidence="8">
        <name>Mg(2+)</name>
        <dbReference type="ChEBI" id="CHEBI:18420"/>
    </cofactor>
</comment>
<gene>
    <name evidence="8 10" type="primary">queE</name>
    <name evidence="10" type="ORF">SAMEA4364220_00418</name>
</gene>
<dbReference type="InterPro" id="IPR058240">
    <property type="entry name" value="rSAM_sf"/>
</dbReference>
<feature type="binding site" evidence="8">
    <location>
        <position position="40"/>
    </location>
    <ligand>
        <name>Mg(2+)</name>
        <dbReference type="ChEBI" id="CHEBI:18420"/>
    </ligand>
</feature>
<evidence type="ECO:0000256" key="2">
    <source>
        <dbReference type="ARBA" id="ARBA00022691"/>
    </source>
</evidence>
<feature type="binding site" evidence="8">
    <location>
        <position position="94"/>
    </location>
    <ligand>
        <name>S-adenosyl-L-methionine</name>
        <dbReference type="ChEBI" id="CHEBI:59789"/>
    </ligand>
</feature>
<keyword evidence="8" id="KW-0671">Queuosine biosynthesis</keyword>
<dbReference type="GO" id="GO:0000287">
    <property type="term" value="F:magnesium ion binding"/>
    <property type="evidence" value="ECO:0007669"/>
    <property type="project" value="UniProtKB-UniRule"/>
</dbReference>
<dbReference type="eggNOG" id="COG0602">
    <property type="taxonomic scope" value="Bacteria"/>
</dbReference>
<sequence>MQAGVSEIFSSIQGEGKYVGCRQLFIRLIGCNMNCPYCDTNDVAHDKTVPCILEKAAGYQGDLKLDNPVDIEDLMPYINYRLQSPHHSISITGGEPLLFTDFIRDLAQKVKQFNVPLFLETNGTLPQQLEKVIDIIDIISMDMKLPSDVQKAYWQEHEQFLQVAKQKDVYVKIVVSAESTEEDFVKALDIIKNVDENILLVLQPITPMGGLHEAPPQKMLDWQSKAMQVLKNVRVIPQTHKMMNQL</sequence>
<evidence type="ECO:0000313" key="11">
    <source>
        <dbReference type="Proteomes" id="UP000215383"/>
    </source>
</evidence>
<dbReference type="EMBL" id="LT906446">
    <property type="protein sequence ID" value="SNU95496.1"/>
    <property type="molecule type" value="Genomic_DNA"/>
</dbReference>
<dbReference type="InterPro" id="IPR007197">
    <property type="entry name" value="rSAM"/>
</dbReference>
<dbReference type="PANTHER" id="PTHR42836">
    <property type="entry name" value="7-CARBOXY-7-DEAZAGUANINE SYNTHASE"/>
    <property type="match status" value="1"/>
</dbReference>
<keyword evidence="3 8" id="KW-0479">Metal-binding</keyword>
<dbReference type="EC" id="4.3.99.3" evidence="8"/>
<dbReference type="PROSITE" id="PS51918">
    <property type="entry name" value="RADICAL_SAM"/>
    <property type="match status" value="1"/>
</dbReference>
<dbReference type="GeneID" id="78506451"/>
<comment type="catalytic activity">
    <reaction evidence="8">
        <text>6-carboxy-5,6,7,8-tetrahydropterin + H(+) = 7-carboxy-7-carbaguanine + NH4(+)</text>
        <dbReference type="Rhea" id="RHEA:27974"/>
        <dbReference type="ChEBI" id="CHEBI:15378"/>
        <dbReference type="ChEBI" id="CHEBI:28938"/>
        <dbReference type="ChEBI" id="CHEBI:61032"/>
        <dbReference type="ChEBI" id="CHEBI:61036"/>
        <dbReference type="EC" id="4.3.99.3"/>
    </reaction>
</comment>
<evidence type="ECO:0000256" key="8">
    <source>
        <dbReference type="HAMAP-Rule" id="MF_00917"/>
    </source>
</evidence>
<feature type="domain" description="Radical SAM core" evidence="9">
    <location>
        <begin position="18"/>
        <end position="246"/>
    </location>
</feature>
<dbReference type="SFLD" id="SFLDS00029">
    <property type="entry name" value="Radical_SAM"/>
    <property type="match status" value="1"/>
</dbReference>
<keyword evidence="2 8" id="KW-0949">S-adenosyl-L-methionine</keyword>
<dbReference type="Gene3D" id="3.20.20.70">
    <property type="entry name" value="Aldolase class I"/>
    <property type="match status" value="1"/>
</dbReference>
<evidence type="ECO:0000256" key="6">
    <source>
        <dbReference type="ARBA" id="ARBA00023014"/>
    </source>
</evidence>
<evidence type="ECO:0000256" key="7">
    <source>
        <dbReference type="ARBA" id="ARBA00023239"/>
    </source>
</evidence>
<dbReference type="InterPro" id="IPR013785">
    <property type="entry name" value="Aldolase_TIM"/>
</dbReference>
<name>A0A239TD31_9FIRM</name>
<dbReference type="InterPro" id="IPR024924">
    <property type="entry name" value="7-CO-7-deazaguanine_synth-like"/>
</dbReference>
<feature type="binding site" evidence="8">
    <location>
        <begin position="12"/>
        <end position="14"/>
    </location>
    <ligand>
        <name>substrate</name>
    </ligand>
</feature>
<dbReference type="PANTHER" id="PTHR42836:SF1">
    <property type="entry name" value="7-CARBOXY-7-DEAZAGUANINE SYNTHASE"/>
    <property type="match status" value="1"/>
</dbReference>
<dbReference type="GO" id="GO:1904047">
    <property type="term" value="F:S-adenosyl-L-methionine binding"/>
    <property type="evidence" value="ECO:0007669"/>
    <property type="project" value="UniProtKB-UniRule"/>
</dbReference>
<keyword evidence="4 8" id="KW-0460">Magnesium</keyword>
<dbReference type="CDD" id="cd01335">
    <property type="entry name" value="Radical_SAM"/>
    <property type="match status" value="1"/>
</dbReference>
<comment type="similarity">
    <text evidence="8">Belongs to the radical SAM superfamily. 7-carboxy-7-deazaguanine synthase family.</text>
</comment>
<feature type="binding site" evidence="8">
    <location>
        <position position="27"/>
    </location>
    <ligand>
        <name>substrate</name>
    </ligand>
</feature>
<reference evidence="10 11" key="1">
    <citation type="submission" date="2017-06" db="EMBL/GenBank/DDBJ databases">
        <authorList>
            <consortium name="Pathogen Informatics"/>
        </authorList>
    </citation>
    <scope>NUCLEOTIDE SEQUENCE [LARGE SCALE GENOMIC DNA]</scope>
    <source>
        <strain evidence="10 11">NCTC10570</strain>
    </source>
</reference>
<dbReference type="AlphaFoldDB" id="A0A239TD31"/>
<dbReference type="UniPathway" id="UPA00391"/>